<reference evidence="5 6" key="1">
    <citation type="journal article" date="2009" name="J. Infect. Dis.">
        <title>Clinical, experimental, and genomic differences between intermediately pathogenic, highly pathogenic, and epidemic Streptococcus suis.</title>
        <authorList>
            <person name="Ye C."/>
            <person name="Zheng H."/>
            <person name="Zhang J."/>
            <person name="Jing H."/>
            <person name="Wang L."/>
            <person name="Xiong Y."/>
            <person name="Wang W."/>
            <person name="Zhou Z."/>
            <person name="Sun Q."/>
            <person name="Luo X."/>
            <person name="Du H."/>
            <person name="Gottschalk M."/>
            <person name="Xu J."/>
        </authorList>
    </citation>
    <scope>NUCLEOTIDE SEQUENCE [LARGE SCALE GENOMIC DNA]</scope>
    <source>
        <strain evidence="5 6">GZ1</strain>
    </source>
</reference>
<dbReference type="Gene3D" id="2.60.120.280">
    <property type="entry name" value="Regulatory protein AraC"/>
    <property type="match status" value="1"/>
</dbReference>
<dbReference type="Pfam" id="PF02311">
    <property type="entry name" value="AraC_binding"/>
    <property type="match status" value="1"/>
</dbReference>
<feature type="domain" description="HTH araC/xylS-type" evidence="4">
    <location>
        <begin position="228"/>
        <end position="326"/>
    </location>
</feature>
<keyword evidence="2" id="KW-0238">DNA-binding</keyword>
<keyword evidence="1" id="KW-0805">Transcription regulation</keyword>
<evidence type="ECO:0000256" key="2">
    <source>
        <dbReference type="ARBA" id="ARBA00023125"/>
    </source>
</evidence>
<dbReference type="Pfam" id="PF12833">
    <property type="entry name" value="HTH_18"/>
    <property type="match status" value="1"/>
</dbReference>
<dbReference type="InterPro" id="IPR009057">
    <property type="entry name" value="Homeodomain-like_sf"/>
</dbReference>
<dbReference type="HOGENOM" id="CLU_000445_88_6_9"/>
<keyword evidence="3" id="KW-0804">Transcription</keyword>
<dbReference type="PATRIC" id="fig|423211.3.peg.1373"/>
<dbReference type="Gene3D" id="1.10.10.60">
    <property type="entry name" value="Homeodomain-like"/>
    <property type="match status" value="2"/>
</dbReference>
<dbReference type="GO" id="GO:0043565">
    <property type="term" value="F:sequence-specific DNA binding"/>
    <property type="evidence" value="ECO:0007669"/>
    <property type="project" value="InterPro"/>
</dbReference>
<dbReference type="InterPro" id="IPR018060">
    <property type="entry name" value="HTH_AraC"/>
</dbReference>
<evidence type="ECO:0000313" key="5">
    <source>
        <dbReference type="EMBL" id="ADE31847.1"/>
    </source>
</evidence>
<dbReference type="GO" id="GO:0003700">
    <property type="term" value="F:DNA-binding transcription factor activity"/>
    <property type="evidence" value="ECO:0007669"/>
    <property type="project" value="InterPro"/>
</dbReference>
<protein>
    <submittedName>
        <fullName evidence="5">Putative MSM operon regulatory protein</fullName>
    </submittedName>
</protein>
<sequence length="331" mass="38202">MFSGEKSVFHYKSQSHSSLLSLLYGLIVQNENALFNGLLYLKHVIMFPRRIEMNVLNIYNELDSHNFDLNVDHYGAEQCDKGYSFGPTIRDNFVLHFITKGRGKILVDGKTSYLAAGDLFILPKDVSIFYQADDIDPWTYVWVGFSGSRAKDLLNQSQLLENYYLHSNLESPILGYMHQINHVQMHPIPSITELVLIGYLNQLLAALIEEFPSETLIKPETQTKHYVQQAIKMIHNHYAHPIKVSEIADFLALSRSYLYKIFKQETGYSIKDYILQVKMNRSCQLLEDASRSITEIAYSVGYQDPLTFSAAFKNYFHISPTEFRKTQKNKD</sequence>
<dbReference type="InterPro" id="IPR003313">
    <property type="entry name" value="AraC-bd"/>
</dbReference>
<dbReference type="PRINTS" id="PR00032">
    <property type="entry name" value="HTHARAC"/>
</dbReference>
<dbReference type="CDD" id="cd06986">
    <property type="entry name" value="cupin_MmsR-like_N"/>
    <property type="match status" value="1"/>
</dbReference>
<accession>D5AJ32</accession>
<evidence type="ECO:0000313" key="6">
    <source>
        <dbReference type="Proteomes" id="UP000002359"/>
    </source>
</evidence>
<gene>
    <name evidence="5" type="ordered locus">SSGZ1_1391</name>
</gene>
<dbReference type="PROSITE" id="PS01124">
    <property type="entry name" value="HTH_ARAC_FAMILY_2"/>
    <property type="match status" value="1"/>
</dbReference>
<name>D5AJ32_STRGZ</name>
<dbReference type="InterPro" id="IPR020449">
    <property type="entry name" value="Tscrpt_reg_AraC-type_HTH"/>
</dbReference>
<dbReference type="PANTHER" id="PTHR43280:SF30">
    <property type="entry name" value="MMSAB OPERON REGULATORY PROTEIN"/>
    <property type="match status" value="1"/>
</dbReference>
<dbReference type="PANTHER" id="PTHR43280">
    <property type="entry name" value="ARAC-FAMILY TRANSCRIPTIONAL REGULATOR"/>
    <property type="match status" value="1"/>
</dbReference>
<dbReference type="Proteomes" id="UP000002359">
    <property type="component" value="Chromosome"/>
</dbReference>
<dbReference type="AlphaFoldDB" id="D5AJ32"/>
<proteinExistence type="predicted"/>
<dbReference type="KEGG" id="ssw:SSGZ1_1391"/>
<dbReference type="EMBL" id="CP000837">
    <property type="protein sequence ID" value="ADE31847.1"/>
    <property type="molecule type" value="Genomic_DNA"/>
</dbReference>
<dbReference type="SUPFAM" id="SSF51215">
    <property type="entry name" value="Regulatory protein AraC"/>
    <property type="match status" value="1"/>
</dbReference>
<evidence type="ECO:0000256" key="1">
    <source>
        <dbReference type="ARBA" id="ARBA00023015"/>
    </source>
</evidence>
<dbReference type="SUPFAM" id="SSF46689">
    <property type="entry name" value="Homeodomain-like"/>
    <property type="match status" value="2"/>
</dbReference>
<organism evidence="5 6">
    <name type="scientific">Streptococcus suis (strain GZ1)</name>
    <dbReference type="NCBI Taxonomy" id="423211"/>
    <lineage>
        <taxon>Bacteria</taxon>
        <taxon>Bacillati</taxon>
        <taxon>Bacillota</taxon>
        <taxon>Bacilli</taxon>
        <taxon>Lactobacillales</taxon>
        <taxon>Streptococcaceae</taxon>
        <taxon>Streptococcus</taxon>
    </lineage>
</organism>
<dbReference type="SMART" id="SM00342">
    <property type="entry name" value="HTH_ARAC"/>
    <property type="match status" value="1"/>
</dbReference>
<evidence type="ECO:0000256" key="3">
    <source>
        <dbReference type="ARBA" id="ARBA00023163"/>
    </source>
</evidence>
<dbReference type="InterPro" id="IPR037923">
    <property type="entry name" value="HTH-like"/>
</dbReference>
<evidence type="ECO:0000259" key="4">
    <source>
        <dbReference type="PROSITE" id="PS01124"/>
    </source>
</evidence>